<dbReference type="GO" id="GO:0004197">
    <property type="term" value="F:cysteine-type endopeptidase activity"/>
    <property type="evidence" value="ECO:0007669"/>
    <property type="project" value="InterPro"/>
</dbReference>
<evidence type="ECO:0000259" key="1">
    <source>
        <dbReference type="Pfam" id="PF00656"/>
    </source>
</evidence>
<feature type="domain" description="Peptidase C14 caspase" evidence="1">
    <location>
        <begin position="5"/>
        <end position="152"/>
    </location>
</feature>
<evidence type="ECO:0000313" key="2">
    <source>
        <dbReference type="EMBL" id="ETR68271.1"/>
    </source>
</evidence>
<comment type="caution">
    <text evidence="2">The sequence shown here is derived from an EMBL/GenBank/DDBJ whole genome shotgun (WGS) entry which is preliminary data.</text>
</comment>
<accession>A0A1V1P0B7</accession>
<protein>
    <recommendedName>
        <fullName evidence="1">Peptidase C14 caspase domain-containing protein</fullName>
    </recommendedName>
</protein>
<reference evidence="3" key="1">
    <citation type="submission" date="2012-11" db="EMBL/GenBank/DDBJ databases">
        <authorList>
            <person name="Lucero-Rivera Y.E."/>
            <person name="Tovar-Ramirez D."/>
        </authorList>
    </citation>
    <scope>NUCLEOTIDE SEQUENCE [LARGE SCALE GENOMIC DNA]</scope>
    <source>
        <strain evidence="3">Araruama</strain>
    </source>
</reference>
<dbReference type="Proteomes" id="UP000189670">
    <property type="component" value="Unassembled WGS sequence"/>
</dbReference>
<dbReference type="Pfam" id="PF00656">
    <property type="entry name" value="Peptidase_C14"/>
    <property type="match status" value="1"/>
</dbReference>
<dbReference type="Gene3D" id="3.40.50.1460">
    <property type="match status" value="1"/>
</dbReference>
<dbReference type="InterPro" id="IPR018247">
    <property type="entry name" value="EF_Hand_1_Ca_BS"/>
</dbReference>
<dbReference type="GO" id="GO:0006508">
    <property type="term" value="P:proteolysis"/>
    <property type="evidence" value="ECO:0007669"/>
    <property type="project" value="InterPro"/>
</dbReference>
<sequence>MQSKKGFLVPVDTDPQYAELGGYSTEIMVKNLAKVTARTRTIILDCCFSGAKRVSPMKQHWQLDRMNLPDGVLMTSSKGSQYSSWYTQKQHGLFTYFFLKGIHSKAADLNNDNQISMQELFWYVSDRANGVPFYSMKLNHVEQTPTISGKSLGRILVSFD</sequence>
<evidence type="ECO:0000313" key="3">
    <source>
        <dbReference type="Proteomes" id="UP000189670"/>
    </source>
</evidence>
<proteinExistence type="predicted"/>
<dbReference type="SUPFAM" id="SSF52129">
    <property type="entry name" value="Caspase-like"/>
    <property type="match status" value="1"/>
</dbReference>
<name>A0A1V1P0B7_9BACT</name>
<dbReference type="AlphaFoldDB" id="A0A1V1P0B7"/>
<organism evidence="2 3">
    <name type="scientific">Candidatus Magnetoglobus multicellularis str. Araruama</name>
    <dbReference type="NCBI Taxonomy" id="890399"/>
    <lineage>
        <taxon>Bacteria</taxon>
        <taxon>Pseudomonadati</taxon>
        <taxon>Thermodesulfobacteriota</taxon>
        <taxon>Desulfobacteria</taxon>
        <taxon>Desulfobacterales</taxon>
        <taxon>Desulfobacteraceae</taxon>
        <taxon>Candidatus Magnetoglobus</taxon>
    </lineage>
</organism>
<gene>
    <name evidence="2" type="ORF">OMM_04656</name>
</gene>
<dbReference type="EMBL" id="ATBP01001011">
    <property type="protein sequence ID" value="ETR68271.1"/>
    <property type="molecule type" value="Genomic_DNA"/>
</dbReference>
<dbReference type="InterPro" id="IPR011600">
    <property type="entry name" value="Pept_C14_caspase"/>
</dbReference>
<dbReference type="PROSITE" id="PS00018">
    <property type="entry name" value="EF_HAND_1"/>
    <property type="match status" value="1"/>
</dbReference>
<dbReference type="InterPro" id="IPR029030">
    <property type="entry name" value="Caspase-like_dom_sf"/>
</dbReference>